<organism evidence="9 10">
    <name type="scientific">Thanatephorus cucumeris (strain AG1-IA)</name>
    <name type="common">Rice sheath blight fungus</name>
    <name type="synonym">Rhizoctonia solani</name>
    <dbReference type="NCBI Taxonomy" id="983506"/>
    <lineage>
        <taxon>Eukaryota</taxon>
        <taxon>Fungi</taxon>
        <taxon>Dikarya</taxon>
        <taxon>Basidiomycota</taxon>
        <taxon>Agaricomycotina</taxon>
        <taxon>Agaricomycetes</taxon>
        <taxon>Cantharellales</taxon>
        <taxon>Ceratobasidiaceae</taxon>
        <taxon>Rhizoctonia</taxon>
        <taxon>Rhizoctonia solani AG-1</taxon>
    </lineage>
</organism>
<comment type="caution">
    <text evidence="9">The sequence shown here is derived from an EMBL/GenBank/DDBJ whole genome shotgun (WGS) entry which is preliminary data.</text>
</comment>
<evidence type="ECO:0000256" key="1">
    <source>
        <dbReference type="ARBA" id="ARBA00004127"/>
    </source>
</evidence>
<dbReference type="Proteomes" id="UP000011668">
    <property type="component" value="Unassembled WGS sequence"/>
</dbReference>
<dbReference type="InterPro" id="IPR006043">
    <property type="entry name" value="NCS2"/>
</dbReference>
<evidence type="ECO:0000313" key="10">
    <source>
        <dbReference type="Proteomes" id="UP000011668"/>
    </source>
</evidence>
<evidence type="ECO:0000256" key="5">
    <source>
        <dbReference type="ARBA" id="ARBA00022989"/>
    </source>
</evidence>
<keyword evidence="3" id="KW-0813">Transport</keyword>
<dbReference type="EMBL" id="AFRT01002539">
    <property type="protein sequence ID" value="ELU37610.1"/>
    <property type="molecule type" value="Genomic_DNA"/>
</dbReference>
<keyword evidence="10" id="KW-1185">Reference proteome</keyword>
<reference evidence="9 10" key="1">
    <citation type="journal article" date="2013" name="Nat. Commun.">
        <title>The evolution and pathogenic mechanisms of the rice sheath blight pathogen.</title>
        <authorList>
            <person name="Zheng A."/>
            <person name="Lin R."/>
            <person name="Xu L."/>
            <person name="Qin P."/>
            <person name="Tang C."/>
            <person name="Ai P."/>
            <person name="Zhang D."/>
            <person name="Liu Y."/>
            <person name="Sun Z."/>
            <person name="Feng H."/>
            <person name="Wang Y."/>
            <person name="Chen Y."/>
            <person name="Liang X."/>
            <person name="Fu R."/>
            <person name="Li Q."/>
            <person name="Zhang J."/>
            <person name="Yu X."/>
            <person name="Xie Z."/>
            <person name="Ding L."/>
            <person name="Guan P."/>
            <person name="Tang J."/>
            <person name="Liang Y."/>
            <person name="Wang S."/>
            <person name="Deng Q."/>
            <person name="Li S."/>
            <person name="Zhu J."/>
            <person name="Wang L."/>
            <person name="Liu H."/>
            <person name="Li P."/>
        </authorList>
    </citation>
    <scope>NUCLEOTIDE SEQUENCE [LARGE SCALE GENOMIC DNA]</scope>
    <source>
        <strain evidence="10">AG-1 IA</strain>
    </source>
</reference>
<feature type="transmembrane region" description="Helical" evidence="8">
    <location>
        <begin position="102"/>
        <end position="121"/>
    </location>
</feature>
<evidence type="ECO:0000256" key="4">
    <source>
        <dbReference type="ARBA" id="ARBA00022692"/>
    </source>
</evidence>
<dbReference type="GO" id="GO:0005345">
    <property type="term" value="F:purine nucleobase transmembrane transporter activity"/>
    <property type="evidence" value="ECO:0007669"/>
    <property type="project" value="TreeGrafter"/>
</dbReference>
<dbReference type="OrthoDB" id="431212at2759"/>
<keyword evidence="4 8" id="KW-0812">Transmembrane</keyword>
<evidence type="ECO:0000256" key="7">
    <source>
        <dbReference type="SAM" id="MobiDB-lite"/>
    </source>
</evidence>
<comment type="similarity">
    <text evidence="2">Belongs to the nucleobase:cation symporter-2 (NCS2) (TC 2.A.40) family. Azg-like subfamily.</text>
</comment>
<dbReference type="PANTHER" id="PTHR43337:SF1">
    <property type="entry name" value="XANTHINE_URACIL PERMEASE C887.17-RELATED"/>
    <property type="match status" value="1"/>
</dbReference>
<accession>L8WI54</accession>
<evidence type="ECO:0000256" key="8">
    <source>
        <dbReference type="SAM" id="Phobius"/>
    </source>
</evidence>
<evidence type="ECO:0000256" key="2">
    <source>
        <dbReference type="ARBA" id="ARBA00005697"/>
    </source>
</evidence>
<dbReference type="STRING" id="983506.L8WI54"/>
<keyword evidence="5 8" id="KW-1133">Transmembrane helix</keyword>
<comment type="subcellular location">
    <subcellularLocation>
        <location evidence="1">Endomembrane system</location>
        <topology evidence="1">Multi-pass membrane protein</topology>
    </subcellularLocation>
</comment>
<proteinExistence type="inferred from homology"/>
<dbReference type="GO" id="GO:0005886">
    <property type="term" value="C:plasma membrane"/>
    <property type="evidence" value="ECO:0007669"/>
    <property type="project" value="TreeGrafter"/>
</dbReference>
<dbReference type="GO" id="GO:0012505">
    <property type="term" value="C:endomembrane system"/>
    <property type="evidence" value="ECO:0007669"/>
    <property type="project" value="UniProtKB-SubCell"/>
</dbReference>
<feature type="compositionally biased region" description="Basic and acidic residues" evidence="7">
    <location>
        <begin position="662"/>
        <end position="671"/>
    </location>
</feature>
<gene>
    <name evidence="9" type="ORF">AG1IA_08360</name>
</gene>
<dbReference type="OMA" id="RKGSYFF"/>
<dbReference type="PANTHER" id="PTHR43337">
    <property type="entry name" value="XANTHINE/URACIL PERMEASE C887.17-RELATED"/>
    <property type="match status" value="1"/>
</dbReference>
<name>L8WI54_THACA</name>
<feature type="transmembrane region" description="Helical" evidence="8">
    <location>
        <begin position="155"/>
        <end position="174"/>
    </location>
</feature>
<feature type="region of interest" description="Disordered" evidence="7">
    <location>
        <begin position="631"/>
        <end position="671"/>
    </location>
</feature>
<dbReference type="InterPro" id="IPR045018">
    <property type="entry name" value="Azg-like"/>
</dbReference>
<feature type="transmembrane region" description="Helical" evidence="8">
    <location>
        <begin position="497"/>
        <end position="515"/>
    </location>
</feature>
<dbReference type="AlphaFoldDB" id="L8WI54"/>
<evidence type="ECO:0000313" key="9">
    <source>
        <dbReference type="EMBL" id="ELU37610.1"/>
    </source>
</evidence>
<feature type="transmembrane region" description="Helical" evidence="8">
    <location>
        <begin position="461"/>
        <end position="485"/>
    </location>
</feature>
<keyword evidence="6 8" id="KW-0472">Membrane</keyword>
<dbReference type="GO" id="GO:0015853">
    <property type="term" value="P:adenine transport"/>
    <property type="evidence" value="ECO:0007669"/>
    <property type="project" value="TreeGrafter"/>
</dbReference>
<evidence type="ECO:0000256" key="3">
    <source>
        <dbReference type="ARBA" id="ARBA00022448"/>
    </source>
</evidence>
<sequence length="671" mass="73043">MFEGLNVKVAESAVGRWFRLDGSGHPKQREGSLFTVSRNIGFLSGSLSSHPSLRLSCERVPLRSLPWRTLLRTCVCESTPDDPICLNNEAYALCKEIVRRDLITTSAAVAALASVLMGFFANLPVALAPGLGLNAYFAYSVVGFNGSGKVTYQEALAAVFLEGWLFFILSLFGVRQWLARIIPRSLTLATGAGIGLFIALIGLGSAGLGVVGGDYTNLVGLGGCTAECEHHFFFEISAFSPASHFPGLDLVSSPFYSRDILPSNILDGPVMDLRRRWQSLATLPPHFSSTRSCSRLSISPFAPSALTTPLRAFVLLSAHRDPEHPNYCLSHVLRSPTMWLGIFVGGIFTTLLLLYRVRGAIILGILLVSIISWPRTTPVTLFPHTAVGDSNFDFFKKVVAFHKLEKIGNALDVGLLDLSFSFKPDLLHCATVQLWQGTLYSMAKFSGVMNPRTRDFEGSTVAYMVDAFSISMGALMGTSPVTAFIESATGISDGGKTGITAIVTGFCFFIAVFFAPIFASIPGYATGGALVLVGSLMIKNVVDINWHYVGDAVPAFLTLIIIPFTYNIAYGLITGIVTYVLLNTLPWAIRRLSGRRISPPGYEDEREPWSIPDDGLLPLWMRKLARGDRRFWTDDGDENFGDNNSVRSHKTADEGVDSTGKTSEEVEKGRE</sequence>
<feature type="transmembrane region" description="Helical" evidence="8">
    <location>
        <begin position="337"/>
        <end position="355"/>
    </location>
</feature>
<feature type="transmembrane region" description="Helical" evidence="8">
    <location>
        <begin position="568"/>
        <end position="589"/>
    </location>
</feature>
<dbReference type="HOGENOM" id="CLU_024508_3_2_1"/>
<dbReference type="Pfam" id="PF00860">
    <property type="entry name" value="Xan_ur_permease"/>
    <property type="match status" value="2"/>
</dbReference>
<protein>
    <submittedName>
        <fullName evidence="9">Purine transporter</fullName>
    </submittedName>
</protein>
<feature type="transmembrane region" description="Helical" evidence="8">
    <location>
        <begin position="186"/>
        <end position="211"/>
    </location>
</feature>
<dbReference type="GO" id="GO:0015854">
    <property type="term" value="P:guanine transport"/>
    <property type="evidence" value="ECO:0007669"/>
    <property type="project" value="TreeGrafter"/>
</dbReference>
<evidence type="ECO:0000256" key="6">
    <source>
        <dbReference type="ARBA" id="ARBA00023136"/>
    </source>
</evidence>